<keyword evidence="1" id="KW-0862">Zinc</keyword>
<evidence type="ECO:0000256" key="1">
    <source>
        <dbReference type="PROSITE-ProRule" id="PRU00042"/>
    </source>
</evidence>
<feature type="domain" description="C2H2-type" evidence="2">
    <location>
        <begin position="52"/>
        <end position="79"/>
    </location>
</feature>
<dbReference type="EMBL" id="AZHF01000007">
    <property type="protein sequence ID" value="OAA72942.1"/>
    <property type="molecule type" value="Genomic_DNA"/>
</dbReference>
<sequence length="120" mass="13510">MNANLNATTDRDSIYRYVRGKDLNGIISKKLLEWQGTSGYEASARTWNGDGYECYLCHRDFSSLHALNQHLNSAARQQPLYHCPNRDCRDFKSLVGIINHLESETCGITGFGAVQRGVID</sequence>
<evidence type="ECO:0000259" key="2">
    <source>
        <dbReference type="PROSITE" id="PS50157"/>
    </source>
</evidence>
<dbReference type="AlphaFoldDB" id="A0A162JS51"/>
<comment type="caution">
    <text evidence="3">The sequence shown here is derived from an EMBL/GenBank/DDBJ whole genome shotgun (WGS) entry which is preliminary data.</text>
</comment>
<protein>
    <submittedName>
        <fullName evidence="3">Zinc finger, C2H2</fullName>
    </submittedName>
</protein>
<dbReference type="GO" id="GO:0008270">
    <property type="term" value="F:zinc ion binding"/>
    <property type="evidence" value="ECO:0007669"/>
    <property type="project" value="UniProtKB-KW"/>
</dbReference>
<organism evidence="3 4">
    <name type="scientific">Akanthomyces lecanii RCEF 1005</name>
    <dbReference type="NCBI Taxonomy" id="1081108"/>
    <lineage>
        <taxon>Eukaryota</taxon>
        <taxon>Fungi</taxon>
        <taxon>Dikarya</taxon>
        <taxon>Ascomycota</taxon>
        <taxon>Pezizomycotina</taxon>
        <taxon>Sordariomycetes</taxon>
        <taxon>Hypocreomycetidae</taxon>
        <taxon>Hypocreales</taxon>
        <taxon>Cordycipitaceae</taxon>
        <taxon>Akanthomyces</taxon>
        <taxon>Cordyceps confragosa</taxon>
    </lineage>
</organism>
<dbReference type="PROSITE" id="PS50157">
    <property type="entry name" value="ZINC_FINGER_C2H2_2"/>
    <property type="match status" value="1"/>
</dbReference>
<keyword evidence="1" id="KW-0863">Zinc-finger</keyword>
<evidence type="ECO:0000313" key="3">
    <source>
        <dbReference type="EMBL" id="OAA72942.1"/>
    </source>
</evidence>
<proteinExistence type="predicted"/>
<name>A0A162JS51_CORDF</name>
<reference evidence="3 4" key="1">
    <citation type="journal article" date="2016" name="Genome Biol. Evol.">
        <title>Divergent and convergent evolution of fungal pathogenicity.</title>
        <authorList>
            <person name="Shang Y."/>
            <person name="Xiao G."/>
            <person name="Zheng P."/>
            <person name="Cen K."/>
            <person name="Zhan S."/>
            <person name="Wang C."/>
        </authorList>
    </citation>
    <scope>NUCLEOTIDE SEQUENCE [LARGE SCALE GENOMIC DNA]</scope>
    <source>
        <strain evidence="3 4">RCEF 1005</strain>
    </source>
</reference>
<keyword evidence="4" id="KW-1185">Reference proteome</keyword>
<dbReference type="OrthoDB" id="6077919at2759"/>
<dbReference type="Proteomes" id="UP000076881">
    <property type="component" value="Unassembled WGS sequence"/>
</dbReference>
<dbReference type="InterPro" id="IPR013087">
    <property type="entry name" value="Znf_C2H2_type"/>
</dbReference>
<evidence type="ECO:0000313" key="4">
    <source>
        <dbReference type="Proteomes" id="UP000076881"/>
    </source>
</evidence>
<gene>
    <name evidence="3" type="ORF">LEL_08726</name>
</gene>
<keyword evidence="1" id="KW-0479">Metal-binding</keyword>
<dbReference type="Pfam" id="PF12874">
    <property type="entry name" value="zf-met"/>
    <property type="match status" value="1"/>
</dbReference>
<accession>A0A162JS51</accession>
<dbReference type="STRING" id="1081108.A0A162JS51"/>